<organism evidence="11 12">
    <name type="scientific">Catharus ustulatus</name>
    <name type="common">Russet-backed thrush</name>
    <name type="synonym">Hylocichla ustulatus</name>
    <dbReference type="NCBI Taxonomy" id="91951"/>
    <lineage>
        <taxon>Eukaryota</taxon>
        <taxon>Metazoa</taxon>
        <taxon>Chordata</taxon>
        <taxon>Craniata</taxon>
        <taxon>Vertebrata</taxon>
        <taxon>Euteleostomi</taxon>
        <taxon>Archelosauria</taxon>
        <taxon>Archosauria</taxon>
        <taxon>Dinosauria</taxon>
        <taxon>Saurischia</taxon>
        <taxon>Theropoda</taxon>
        <taxon>Coelurosauria</taxon>
        <taxon>Aves</taxon>
        <taxon>Neognathae</taxon>
        <taxon>Neoaves</taxon>
        <taxon>Telluraves</taxon>
        <taxon>Australaves</taxon>
        <taxon>Passeriformes</taxon>
        <taxon>Turdidae</taxon>
        <taxon>Catharus</taxon>
    </lineage>
</organism>
<reference evidence="11" key="2">
    <citation type="submission" date="2025-08" db="UniProtKB">
        <authorList>
            <consortium name="Ensembl"/>
        </authorList>
    </citation>
    <scope>IDENTIFICATION</scope>
</reference>
<dbReference type="PANTHER" id="PTHR10339">
    <property type="entry name" value="ADP-RIBOSYLTRANSFERASE"/>
    <property type="match status" value="1"/>
</dbReference>
<comment type="similarity">
    <text evidence="1 10">Belongs to the Arg-specific ADP-ribosyltransferase family.</text>
</comment>
<feature type="signal peptide" evidence="10">
    <location>
        <begin position="1"/>
        <end position="19"/>
    </location>
</feature>
<protein>
    <recommendedName>
        <fullName evidence="10">NAD(P)(+)--arginine ADP-ribosyltransferase</fullName>
        <ecNumber evidence="10">2.4.2.31</ecNumber>
    </recommendedName>
    <alternativeName>
        <fullName evidence="10">Mono(ADP-ribosyl)transferase</fullName>
    </alternativeName>
</protein>
<keyword evidence="6 10" id="KW-0521">NADP</keyword>
<dbReference type="GO" id="GO:0005615">
    <property type="term" value="C:extracellular space"/>
    <property type="evidence" value="ECO:0007669"/>
    <property type="project" value="UniProtKB-ARBA"/>
</dbReference>
<dbReference type="Pfam" id="PF01129">
    <property type="entry name" value="ART"/>
    <property type="match status" value="1"/>
</dbReference>
<keyword evidence="2 10" id="KW-0328">Glycosyltransferase</keyword>
<keyword evidence="12" id="KW-1185">Reference proteome</keyword>
<dbReference type="AlphaFoldDB" id="A0A8C3Y5D4"/>
<dbReference type="SUPFAM" id="SSF56399">
    <property type="entry name" value="ADP-ribosylation"/>
    <property type="match status" value="1"/>
</dbReference>
<dbReference type="Ensembl" id="ENSCUST00005017454.1">
    <property type="protein sequence ID" value="ENSCUSP00005016808.1"/>
    <property type="gene ID" value="ENSCUSG00005010799.1"/>
</dbReference>
<dbReference type="Proteomes" id="UP000694563">
    <property type="component" value="Chromosome 1"/>
</dbReference>
<evidence type="ECO:0000313" key="12">
    <source>
        <dbReference type="Proteomes" id="UP000694563"/>
    </source>
</evidence>
<dbReference type="InterPro" id="IPR050999">
    <property type="entry name" value="ADP-ribosyltransferase_ARG"/>
</dbReference>
<evidence type="ECO:0000256" key="5">
    <source>
        <dbReference type="ARBA" id="ARBA00022729"/>
    </source>
</evidence>
<dbReference type="Gene3D" id="3.90.176.10">
    <property type="entry name" value="Toxin ADP-ribosyltransferase, Chain A, domain 1"/>
    <property type="match status" value="1"/>
</dbReference>
<dbReference type="PROSITE" id="PS01291">
    <property type="entry name" value="ART"/>
    <property type="match status" value="1"/>
</dbReference>
<evidence type="ECO:0000256" key="6">
    <source>
        <dbReference type="ARBA" id="ARBA00022857"/>
    </source>
</evidence>
<keyword evidence="5 10" id="KW-0732">Signal</keyword>
<dbReference type="GO" id="GO:0003950">
    <property type="term" value="F:NAD+ poly-ADP-ribosyltransferase activity"/>
    <property type="evidence" value="ECO:0007669"/>
    <property type="project" value="TreeGrafter"/>
</dbReference>
<dbReference type="GO" id="GO:0016779">
    <property type="term" value="F:nucleotidyltransferase activity"/>
    <property type="evidence" value="ECO:0007669"/>
    <property type="project" value="UniProtKB-KW"/>
</dbReference>
<evidence type="ECO:0000256" key="4">
    <source>
        <dbReference type="ARBA" id="ARBA00022695"/>
    </source>
</evidence>
<keyword evidence="7 10" id="KW-0520">NAD</keyword>
<evidence type="ECO:0000256" key="3">
    <source>
        <dbReference type="ARBA" id="ARBA00022679"/>
    </source>
</evidence>
<dbReference type="EC" id="2.4.2.31" evidence="10"/>
<reference evidence="11" key="1">
    <citation type="submission" date="2020-10" db="EMBL/GenBank/DDBJ databases">
        <title>Catharus ustulatus (Swainson's thrush) genome, bCatUst1, primary haplotype v2.</title>
        <authorList>
            <person name="Delmore K."/>
            <person name="Vafadar M."/>
            <person name="Formenti G."/>
            <person name="Chow W."/>
            <person name="Pelan S."/>
            <person name="Howe K."/>
            <person name="Rhie A."/>
            <person name="Mountcastle J."/>
            <person name="Haase B."/>
            <person name="Fedrigo O."/>
            <person name="Jarvis E.D."/>
        </authorList>
    </citation>
    <scope>NUCLEOTIDE SEQUENCE [LARGE SCALE GENOMIC DNA]</scope>
</reference>
<dbReference type="FunFam" id="3.90.176.10:FF:000001">
    <property type="entry name" value="NAD(P)(+)--arginine ADP-ribosyltransferase"/>
    <property type="match status" value="1"/>
</dbReference>
<keyword evidence="3 10" id="KW-0808">Transferase</keyword>
<evidence type="ECO:0000256" key="9">
    <source>
        <dbReference type="ARBA" id="ARBA00047597"/>
    </source>
</evidence>
<evidence type="ECO:0000256" key="10">
    <source>
        <dbReference type="RuleBase" id="RU361228"/>
    </source>
</evidence>
<feature type="chain" id="PRO_5034463882" description="NAD(P)(+)--arginine ADP-ribosyltransferase" evidence="10">
    <location>
        <begin position="20"/>
        <end position="329"/>
    </location>
</feature>
<evidence type="ECO:0000256" key="1">
    <source>
        <dbReference type="ARBA" id="ARBA00009558"/>
    </source>
</evidence>
<reference evidence="11" key="3">
    <citation type="submission" date="2025-09" db="UniProtKB">
        <authorList>
            <consortium name="Ensembl"/>
        </authorList>
    </citation>
    <scope>IDENTIFICATION</scope>
</reference>
<keyword evidence="8" id="KW-1015">Disulfide bond</keyword>
<name>A0A8C3Y5D4_CATUS</name>
<dbReference type="GO" id="GO:0044194">
    <property type="term" value="C:cytolytic granule"/>
    <property type="evidence" value="ECO:0007669"/>
    <property type="project" value="UniProtKB-ARBA"/>
</dbReference>
<evidence type="ECO:0000313" key="11">
    <source>
        <dbReference type="Ensembl" id="ENSCUSP00005016808.1"/>
    </source>
</evidence>
<dbReference type="PRINTS" id="PR00970">
    <property type="entry name" value="RIBTRNSFRASE"/>
</dbReference>
<dbReference type="PANTHER" id="PTHR10339:SF19">
    <property type="entry name" value="GPI-LINKED NAD(P)(+)--ARGININE ADP-RIBOSYLTRANSFERASE 1"/>
    <property type="match status" value="1"/>
</dbReference>
<proteinExistence type="inferred from homology"/>
<dbReference type="PROSITE" id="PS51996">
    <property type="entry name" value="TR_MART"/>
    <property type="match status" value="1"/>
</dbReference>
<keyword evidence="4" id="KW-0548">Nucleotidyltransferase</keyword>
<evidence type="ECO:0000256" key="7">
    <source>
        <dbReference type="ARBA" id="ARBA00023027"/>
    </source>
</evidence>
<comment type="catalytic activity">
    <reaction evidence="9 10">
        <text>L-arginyl-[protein] + NAD(+) = N(omega)-(ADP-D-ribosyl)-L-arginyl-[protein] + nicotinamide + H(+)</text>
        <dbReference type="Rhea" id="RHEA:19149"/>
        <dbReference type="Rhea" id="RHEA-COMP:10532"/>
        <dbReference type="Rhea" id="RHEA-COMP:15087"/>
        <dbReference type="ChEBI" id="CHEBI:15378"/>
        <dbReference type="ChEBI" id="CHEBI:17154"/>
        <dbReference type="ChEBI" id="CHEBI:29965"/>
        <dbReference type="ChEBI" id="CHEBI:57540"/>
        <dbReference type="ChEBI" id="CHEBI:142554"/>
        <dbReference type="EC" id="2.4.2.31"/>
    </reaction>
</comment>
<sequence>MALLALTLALLAITVATMAYEEKPLDMALDSFDDQYQGCGPDMEAELPALNHSEFQSNSLFAQVWPKAVANWQIRGSPVSPLSSSAQAVAIMAYTMSDLYKEFNDNVRKAGRCPQTYQQNFHFKTLHFLLTDALAKLRDAQGKKCHCVIRGVKNYLFHANVGDIVRFGQFASSSICKNIAKFFGTTTVFEVHTCHGADIQAFSRYPYEKEVLIPPYEKFIVTKVIPKGNNIHLDSIGTYSKYNCEWLTGGDNLGPWGHPLGPWGHPLGPWGQSGAMGTPMMRQRGNDTDWGWGTRTAACMVCGDKDTLCWGHQVWGQECAQWAWGQGHP</sequence>
<dbReference type="InterPro" id="IPR000768">
    <property type="entry name" value="ART"/>
</dbReference>
<dbReference type="GO" id="GO:0046677">
    <property type="term" value="P:response to antibiotic"/>
    <property type="evidence" value="ECO:0007669"/>
    <property type="project" value="UniProtKB-ARBA"/>
</dbReference>
<evidence type="ECO:0000256" key="8">
    <source>
        <dbReference type="ARBA" id="ARBA00023157"/>
    </source>
</evidence>
<dbReference type="GO" id="GO:0106274">
    <property type="term" value="F:NAD+-protein-arginine ADP-ribosyltransferase activity"/>
    <property type="evidence" value="ECO:0007669"/>
    <property type="project" value="UniProtKB-EC"/>
</dbReference>
<evidence type="ECO:0000256" key="2">
    <source>
        <dbReference type="ARBA" id="ARBA00022676"/>
    </source>
</evidence>
<accession>A0A8C3Y5D4</accession>